<proteinExistence type="inferred from homology"/>
<dbReference type="EMBL" id="AP017312">
    <property type="protein sequence ID" value="BAU27308.1"/>
    <property type="molecule type" value="Genomic_DNA"/>
</dbReference>
<evidence type="ECO:0000256" key="1">
    <source>
        <dbReference type="ARBA" id="ARBA00004651"/>
    </source>
</evidence>
<keyword evidence="3" id="KW-1003">Cell membrane</keyword>
<dbReference type="InterPro" id="IPR052923">
    <property type="entry name" value="UPF0718"/>
</dbReference>
<name>A0A0U5B8Q7_9BACL</name>
<sequence>MWQHAETIFLSIVLESLPFIVIGALLSSFIQHLVPRRLLFRLLPKSRPLAVVYAAFLGFVFPVCDCGTVPVARSLIHKGMPVSAAITFVLAAPVTNPLTLAATYAAFGGRLNMLLIRLGAALLISILIGWGLLFFRMEQSKRVESVGKMDEPTLSRHTTGKILSHALGEIFEVGVFVVVSAAVAAGIQTWLPTSAWESVGRHPILSVIALMSLSVVLSLCAQADAFVARSLQGVTTGGAVVSFLLIGQMIDIRNLLLLPRAFDHRVVVFVFTLAFALVLLLGIGLNYAGFRL</sequence>
<dbReference type="OrthoDB" id="9810876at2"/>
<dbReference type="KEGG" id="asoc:CB4_01482"/>
<keyword evidence="8" id="KW-1185">Reference proteome</keyword>
<evidence type="ECO:0000256" key="6">
    <source>
        <dbReference type="ARBA" id="ARBA00023136"/>
    </source>
</evidence>
<dbReference type="Pfam" id="PF03773">
    <property type="entry name" value="ArsP_1"/>
    <property type="match status" value="1"/>
</dbReference>
<keyword evidence="4" id="KW-0812">Transmembrane</keyword>
<reference evidence="7 8" key="1">
    <citation type="submission" date="2015-12" db="EMBL/GenBank/DDBJ databases">
        <title>Genome sequence of Aneurinibacillus soli.</title>
        <authorList>
            <person name="Lee J.S."/>
            <person name="Lee K.C."/>
            <person name="Kim K.K."/>
            <person name="Lee B.W."/>
        </authorList>
    </citation>
    <scope>NUCLEOTIDE SEQUENCE [LARGE SCALE GENOMIC DNA]</scope>
    <source>
        <strain evidence="7 8">CB4</strain>
    </source>
</reference>
<dbReference type="GO" id="GO:0005886">
    <property type="term" value="C:plasma membrane"/>
    <property type="evidence" value="ECO:0007669"/>
    <property type="project" value="UniProtKB-SubCell"/>
</dbReference>
<gene>
    <name evidence="7" type="ORF">CB4_01482</name>
</gene>
<dbReference type="RefSeq" id="WP_096464534.1">
    <property type="nucleotide sequence ID" value="NZ_AP017312.1"/>
</dbReference>
<evidence type="ECO:0000256" key="2">
    <source>
        <dbReference type="ARBA" id="ARBA00006386"/>
    </source>
</evidence>
<dbReference type="PANTHER" id="PTHR34184:SF4">
    <property type="entry name" value="UPF0718 PROTEIN YCGR"/>
    <property type="match status" value="1"/>
</dbReference>
<comment type="subcellular location">
    <subcellularLocation>
        <location evidence="1">Cell membrane</location>
        <topology evidence="1">Multi-pass membrane protein</topology>
    </subcellularLocation>
</comment>
<organism evidence="7 8">
    <name type="scientific">Aneurinibacillus soli</name>
    <dbReference type="NCBI Taxonomy" id="1500254"/>
    <lineage>
        <taxon>Bacteria</taxon>
        <taxon>Bacillati</taxon>
        <taxon>Bacillota</taxon>
        <taxon>Bacilli</taxon>
        <taxon>Bacillales</taxon>
        <taxon>Paenibacillaceae</taxon>
        <taxon>Aneurinibacillus group</taxon>
        <taxon>Aneurinibacillus</taxon>
    </lineage>
</organism>
<evidence type="ECO:0000313" key="8">
    <source>
        <dbReference type="Proteomes" id="UP000217696"/>
    </source>
</evidence>
<protein>
    <submittedName>
        <fullName evidence="7">Putative permease</fullName>
    </submittedName>
</protein>
<keyword evidence="6" id="KW-0472">Membrane</keyword>
<accession>A0A0U5B8Q7</accession>
<dbReference type="PANTHER" id="PTHR34184">
    <property type="entry name" value="UPF0718 PROTEIN YCGR"/>
    <property type="match status" value="1"/>
</dbReference>
<evidence type="ECO:0000256" key="3">
    <source>
        <dbReference type="ARBA" id="ARBA00022475"/>
    </source>
</evidence>
<keyword evidence="5" id="KW-1133">Transmembrane helix</keyword>
<dbReference type="Proteomes" id="UP000217696">
    <property type="component" value="Chromosome"/>
</dbReference>
<evidence type="ECO:0000256" key="5">
    <source>
        <dbReference type="ARBA" id="ARBA00022989"/>
    </source>
</evidence>
<dbReference type="AlphaFoldDB" id="A0A0U5B8Q7"/>
<evidence type="ECO:0000256" key="4">
    <source>
        <dbReference type="ARBA" id="ARBA00022692"/>
    </source>
</evidence>
<evidence type="ECO:0000313" key="7">
    <source>
        <dbReference type="EMBL" id="BAU27308.1"/>
    </source>
</evidence>
<comment type="similarity">
    <text evidence="2">Belongs to the UPF0718 family.</text>
</comment>
<dbReference type="InterPro" id="IPR005524">
    <property type="entry name" value="DUF318"/>
</dbReference>